<feature type="transmembrane region" description="Helical" evidence="4">
    <location>
        <begin position="232"/>
        <end position="253"/>
    </location>
</feature>
<sequence>MLPSSQVADPMDDSEKEKTEVSEDFIQVKNDEESTTKSPIALSSAPSFPEGGLQGWLTIFGAFLIQYTCFGYINSFGVYEDYYTRHYLTHYTPSDIGSYLLAGTLILNSLGLFMLSLTHENSYYQIFLSHGVMMGLATGITYVASLGIAGHYFHKRRPIAVGIISAGSALGAVLNPIMLNKFFNGPIGFHRGVRISAGINTALLLIALAIMRTRLPPQHAKKFPVGQWMREPAYVSALIGCLFVFFGLFYPVFSLQLMAVKHGVDSKFAFYAVSILNVASCFGRTLPQLLAPKVGVFNLSAVMTIFTGVIIFSMVAIKDITGTILFAIFFGFFSGAAIAVTPAMIAHLCTGGPAEFGTRLGIYFGVGSIIGLFATPLSGALLTTDYLWVRPIIFNGVMMTVSGLFYGVTRIFYGRGKDKWLL</sequence>
<dbReference type="InterPro" id="IPR011701">
    <property type="entry name" value="MFS"/>
</dbReference>
<evidence type="ECO:0000256" key="3">
    <source>
        <dbReference type="SAM" id="MobiDB-lite"/>
    </source>
</evidence>
<dbReference type="SUPFAM" id="SSF103473">
    <property type="entry name" value="MFS general substrate transporter"/>
    <property type="match status" value="1"/>
</dbReference>
<dbReference type="PANTHER" id="PTHR11360:SF319">
    <property type="entry name" value="MAJOR FACILITATOR SUPERFAMILY (MFS) PROFILE DOMAIN-CONTAINING PROTEIN"/>
    <property type="match status" value="1"/>
</dbReference>
<gene>
    <name evidence="5" type="ORF">CPB83DRAFT_898142</name>
</gene>
<dbReference type="EMBL" id="MU157903">
    <property type="protein sequence ID" value="KAF9524187.1"/>
    <property type="molecule type" value="Genomic_DNA"/>
</dbReference>
<dbReference type="OrthoDB" id="6499973at2759"/>
<feature type="region of interest" description="Disordered" evidence="3">
    <location>
        <begin position="1"/>
        <end position="39"/>
    </location>
</feature>
<feature type="transmembrane region" description="Helical" evidence="4">
    <location>
        <begin position="191"/>
        <end position="211"/>
    </location>
</feature>
<name>A0A9P6E822_9AGAR</name>
<evidence type="ECO:0000313" key="5">
    <source>
        <dbReference type="EMBL" id="KAF9524187.1"/>
    </source>
</evidence>
<organism evidence="5 6">
    <name type="scientific">Crepidotus variabilis</name>
    <dbReference type="NCBI Taxonomy" id="179855"/>
    <lineage>
        <taxon>Eukaryota</taxon>
        <taxon>Fungi</taxon>
        <taxon>Dikarya</taxon>
        <taxon>Basidiomycota</taxon>
        <taxon>Agaricomycotina</taxon>
        <taxon>Agaricomycetes</taxon>
        <taxon>Agaricomycetidae</taxon>
        <taxon>Agaricales</taxon>
        <taxon>Agaricineae</taxon>
        <taxon>Crepidotaceae</taxon>
        <taxon>Crepidotus</taxon>
    </lineage>
</organism>
<feature type="transmembrane region" description="Helical" evidence="4">
    <location>
        <begin position="268"/>
        <end position="287"/>
    </location>
</feature>
<proteinExistence type="inferred from homology"/>
<feature type="transmembrane region" description="Helical" evidence="4">
    <location>
        <begin position="123"/>
        <end position="147"/>
    </location>
</feature>
<reference evidence="5" key="1">
    <citation type="submission" date="2020-11" db="EMBL/GenBank/DDBJ databases">
        <authorList>
            <consortium name="DOE Joint Genome Institute"/>
            <person name="Ahrendt S."/>
            <person name="Riley R."/>
            <person name="Andreopoulos W."/>
            <person name="Labutti K."/>
            <person name="Pangilinan J."/>
            <person name="Ruiz-Duenas F.J."/>
            <person name="Barrasa J.M."/>
            <person name="Sanchez-Garcia M."/>
            <person name="Camarero S."/>
            <person name="Miyauchi S."/>
            <person name="Serrano A."/>
            <person name="Linde D."/>
            <person name="Babiker R."/>
            <person name="Drula E."/>
            <person name="Ayuso-Fernandez I."/>
            <person name="Pacheco R."/>
            <person name="Padilla G."/>
            <person name="Ferreira P."/>
            <person name="Barriuso J."/>
            <person name="Kellner H."/>
            <person name="Castanera R."/>
            <person name="Alfaro M."/>
            <person name="Ramirez L."/>
            <person name="Pisabarro A.G."/>
            <person name="Kuo A."/>
            <person name="Tritt A."/>
            <person name="Lipzen A."/>
            <person name="He G."/>
            <person name="Yan M."/>
            <person name="Ng V."/>
            <person name="Cullen D."/>
            <person name="Martin F."/>
            <person name="Rosso M.-N."/>
            <person name="Henrissat B."/>
            <person name="Hibbett D."/>
            <person name="Martinez A.T."/>
            <person name="Grigoriev I.V."/>
        </authorList>
    </citation>
    <scope>NUCLEOTIDE SEQUENCE</scope>
    <source>
        <strain evidence="5">CBS 506.95</strain>
    </source>
</reference>
<comment type="subcellular location">
    <subcellularLocation>
        <location evidence="1">Membrane</location>
        <topology evidence="1">Multi-pass membrane protein</topology>
    </subcellularLocation>
</comment>
<dbReference type="InterPro" id="IPR050327">
    <property type="entry name" value="Proton-linked_MCT"/>
</dbReference>
<feature type="transmembrane region" description="Helical" evidence="4">
    <location>
        <begin position="99"/>
        <end position="117"/>
    </location>
</feature>
<dbReference type="AlphaFoldDB" id="A0A9P6E822"/>
<protein>
    <submittedName>
        <fullName evidence="5">Major facilitator superfamily domain-containing protein</fullName>
    </submittedName>
</protein>
<keyword evidence="6" id="KW-1185">Reference proteome</keyword>
<feature type="transmembrane region" description="Helical" evidence="4">
    <location>
        <begin position="323"/>
        <end position="348"/>
    </location>
</feature>
<feature type="transmembrane region" description="Helical" evidence="4">
    <location>
        <begin position="392"/>
        <end position="413"/>
    </location>
</feature>
<comment type="similarity">
    <text evidence="2">Belongs to the major facilitator superfamily. Monocarboxylate porter (TC 2.A.1.13) family.</text>
</comment>
<dbReference type="PANTHER" id="PTHR11360">
    <property type="entry name" value="MONOCARBOXYLATE TRANSPORTER"/>
    <property type="match status" value="1"/>
</dbReference>
<dbReference type="GO" id="GO:0016020">
    <property type="term" value="C:membrane"/>
    <property type="evidence" value="ECO:0007669"/>
    <property type="project" value="UniProtKB-SubCell"/>
</dbReference>
<dbReference type="InterPro" id="IPR036259">
    <property type="entry name" value="MFS_trans_sf"/>
</dbReference>
<evidence type="ECO:0000256" key="2">
    <source>
        <dbReference type="ARBA" id="ARBA00006727"/>
    </source>
</evidence>
<evidence type="ECO:0000313" key="6">
    <source>
        <dbReference type="Proteomes" id="UP000807306"/>
    </source>
</evidence>
<accession>A0A9P6E822</accession>
<dbReference type="GO" id="GO:0022857">
    <property type="term" value="F:transmembrane transporter activity"/>
    <property type="evidence" value="ECO:0007669"/>
    <property type="project" value="InterPro"/>
</dbReference>
<evidence type="ECO:0000256" key="1">
    <source>
        <dbReference type="ARBA" id="ARBA00004141"/>
    </source>
</evidence>
<feature type="transmembrane region" description="Helical" evidence="4">
    <location>
        <begin position="56"/>
        <end position="79"/>
    </location>
</feature>
<comment type="caution">
    <text evidence="5">The sequence shown here is derived from an EMBL/GenBank/DDBJ whole genome shotgun (WGS) entry which is preliminary data.</text>
</comment>
<evidence type="ECO:0000256" key="4">
    <source>
        <dbReference type="SAM" id="Phobius"/>
    </source>
</evidence>
<feature type="transmembrane region" description="Helical" evidence="4">
    <location>
        <begin position="360"/>
        <end position="380"/>
    </location>
</feature>
<keyword evidence="4" id="KW-0812">Transmembrane</keyword>
<dbReference type="Gene3D" id="1.20.1250.20">
    <property type="entry name" value="MFS general substrate transporter like domains"/>
    <property type="match status" value="2"/>
</dbReference>
<keyword evidence="4" id="KW-0472">Membrane</keyword>
<dbReference type="Proteomes" id="UP000807306">
    <property type="component" value="Unassembled WGS sequence"/>
</dbReference>
<feature type="transmembrane region" description="Helical" evidence="4">
    <location>
        <begin position="294"/>
        <end position="317"/>
    </location>
</feature>
<feature type="transmembrane region" description="Helical" evidence="4">
    <location>
        <begin position="159"/>
        <end position="179"/>
    </location>
</feature>
<keyword evidence="4" id="KW-1133">Transmembrane helix</keyword>
<dbReference type="Pfam" id="PF07690">
    <property type="entry name" value="MFS_1"/>
    <property type="match status" value="1"/>
</dbReference>